<dbReference type="AlphaFoldDB" id="A0A7J6LL98"/>
<reference evidence="1 2" key="1">
    <citation type="submission" date="2020-04" db="EMBL/GenBank/DDBJ databases">
        <title>Perkinsus chesapeaki whole genome sequence.</title>
        <authorList>
            <person name="Bogema D.R."/>
        </authorList>
    </citation>
    <scope>NUCLEOTIDE SEQUENCE [LARGE SCALE GENOMIC DNA]</scope>
    <source>
        <strain evidence="1">ATCC PRA-425</strain>
    </source>
</reference>
<dbReference type="Proteomes" id="UP000591131">
    <property type="component" value="Unassembled WGS sequence"/>
</dbReference>
<name>A0A7J6LL98_PERCH</name>
<evidence type="ECO:0000313" key="1">
    <source>
        <dbReference type="EMBL" id="KAF4660035.1"/>
    </source>
</evidence>
<accession>A0A7J6LL98</accession>
<dbReference type="EMBL" id="JAAPAO010000429">
    <property type="protein sequence ID" value="KAF4660035.1"/>
    <property type="molecule type" value="Genomic_DNA"/>
</dbReference>
<comment type="caution">
    <text evidence="1">The sequence shown here is derived from an EMBL/GenBank/DDBJ whole genome shotgun (WGS) entry which is preliminary data.</text>
</comment>
<keyword evidence="2" id="KW-1185">Reference proteome</keyword>
<organism evidence="1 2">
    <name type="scientific">Perkinsus chesapeaki</name>
    <name type="common">Clam parasite</name>
    <name type="synonym">Perkinsus andrewsi</name>
    <dbReference type="NCBI Taxonomy" id="330153"/>
    <lineage>
        <taxon>Eukaryota</taxon>
        <taxon>Sar</taxon>
        <taxon>Alveolata</taxon>
        <taxon>Perkinsozoa</taxon>
        <taxon>Perkinsea</taxon>
        <taxon>Perkinsida</taxon>
        <taxon>Perkinsidae</taxon>
        <taxon>Perkinsus</taxon>
    </lineage>
</organism>
<protein>
    <submittedName>
        <fullName evidence="1">Uncharacterized protein</fullName>
    </submittedName>
</protein>
<sequence length="240" mass="27268">MKAILVDLLEKEKIYSALFLANVYEEVLKRMTDRVEKEQQPTFCLYITTLVDQAKAAQSAKRRRFEQEQQVEDLSLYKANLKERFGEDIDAPFFMVPQYRLLSRLSKSQYDFIPASEFLVSAASMEQSGIKKPRTSTPAKPCPSAWVRLEDSDRWKTGSRLILDWNEADPLAMCAYLARISRLSAKKGPQAAMVFDHKYRSSLLGYKQEGYSLSDVLSKDLDPSLCISAQIGSLSDVEGI</sequence>
<gene>
    <name evidence="1" type="ORF">FOL47_007314</name>
</gene>
<proteinExistence type="predicted"/>
<evidence type="ECO:0000313" key="2">
    <source>
        <dbReference type="Proteomes" id="UP000591131"/>
    </source>
</evidence>